<comment type="similarity">
    <text evidence="1">Belongs to the AfsR/DnrI/RedD regulatory family.</text>
</comment>
<dbReference type="SUPFAM" id="SSF52540">
    <property type="entry name" value="P-loop containing nucleoside triphosphate hydrolases"/>
    <property type="match status" value="1"/>
</dbReference>
<dbReference type="InterPro" id="IPR019734">
    <property type="entry name" value="TPR_rpt"/>
</dbReference>
<evidence type="ECO:0000259" key="4">
    <source>
        <dbReference type="SMART" id="SM00862"/>
    </source>
</evidence>
<comment type="caution">
    <text evidence="6">The sequence shown here is derived from an EMBL/GenBank/DDBJ whole genome shotgun (WGS) entry which is preliminary data.</text>
</comment>
<dbReference type="Pfam" id="PF13424">
    <property type="entry name" value="TPR_12"/>
    <property type="match status" value="1"/>
</dbReference>
<feature type="domain" description="OmpR/PhoB-type" evidence="4">
    <location>
        <begin position="17"/>
        <end position="93"/>
    </location>
</feature>
<dbReference type="EMBL" id="BAAAQM010000032">
    <property type="protein sequence ID" value="GAA1984217.1"/>
    <property type="molecule type" value="Genomic_DNA"/>
</dbReference>
<evidence type="ECO:0000256" key="2">
    <source>
        <dbReference type="ARBA" id="ARBA00023125"/>
    </source>
</evidence>
<dbReference type="RefSeq" id="WP_344659789.1">
    <property type="nucleotide sequence ID" value="NZ_BAAAQM010000032.1"/>
</dbReference>
<evidence type="ECO:0000259" key="5">
    <source>
        <dbReference type="SMART" id="SM01043"/>
    </source>
</evidence>
<dbReference type="SMART" id="SM01043">
    <property type="entry name" value="BTAD"/>
    <property type="match status" value="1"/>
</dbReference>
<reference evidence="6 7" key="1">
    <citation type="journal article" date="2019" name="Int. J. Syst. Evol. Microbiol.">
        <title>The Global Catalogue of Microorganisms (GCM) 10K type strain sequencing project: providing services to taxonomists for standard genome sequencing and annotation.</title>
        <authorList>
            <consortium name="The Broad Institute Genomics Platform"/>
            <consortium name="The Broad Institute Genome Sequencing Center for Infectious Disease"/>
            <person name="Wu L."/>
            <person name="Ma J."/>
        </authorList>
    </citation>
    <scope>NUCLEOTIDE SEQUENCE [LARGE SCALE GENOMIC DNA]</scope>
    <source>
        <strain evidence="6 7">JCM 16013</strain>
    </source>
</reference>
<dbReference type="InterPro" id="IPR001867">
    <property type="entry name" value="OmpR/PhoB-type_DNA-bd"/>
</dbReference>
<proteinExistence type="inferred from homology"/>
<sequence>MALDVRLLGGLTVDLDGRRLDVGGQRKQCLLAVLLLHHGRTLARADLAGWAWPGTPPDSVDRQIANYIAKIRKALEPAGERIRLVARTPGFTLHVDPDTIDIERFTTLLARARKARAAHEPELAADHLRAALDLWQAPPLDGLDTPYLRRRADELFAQRRDAVRHLAEIELDAGRADEAVVLLRTLAAREQDEAAAAVLVRALTDTGQSTEAADLAAGVERTLIREGRTPTAALRKAHSDALAGRTTETVNRPAGRRSQLPADTGAFTGREDELARLLKHADPSEEAAHASGAVTICAVNGMAGVGKTALAIRAAHRMADRYPDGQLFLDLNGHTAGMRPRDPEEALAALLQSIGTPPQQIPGDLAARAALYRDRLAGSRTLILLDNAADERQVRPLLPAAGGCLVLVTSRKRLKALDDAYALSLDALPVSDAVALFRRVSGTEHTRGDESLMEEIADLCGRLPLALRIAAAILRHRASWTPARLAEMLTSHPGRVGAFRDGDRDLRSVFDLSYDSLDPSRQAAFRLLGLIPGRDIDLMAARALLDADPDDILQDLLDHNLISEPVADRYRMHDLLRAHAAVLAAADPADDRRRALDRLLDHYRDTALRCTERVSRHTRPGTAAGFGSDQPPSADSGAGNAANLGTTTAATGTAASAAGFGADQTPSTTQAAARAWLRAERANLEACLKHATDTGDAHRVVDLSAGLSEVLRIDGPWSRARELFTRAARIAADLGDPLAQANHLADLGVTARLAGDYPAATAALTEALALYRTLGDRLGEANVSTDLAIVHTQTGDRPTALACGTTALELYRVLGDAKGEADALAQIGAIHQVGGDNALGLDCFERALRISVRIGDTRGQAVAHTNLGLGRRALGQLPEAMLALDIAQGLMAEIGDQRGQANTATDLGIMRRMTGDLAGAAAALADGLRLFRALGDRFGQAVALSEQGIVRRLGGDFLGAAHDISQSLNLFRAIGSRGGEAVALNCYAAVFAASGENTRALAIYHDALQLTREVGQPDDEAVALEGIGAIRLREGALDEGAAHLHHALEIYGRLAMHTDADRVRQLMAEAGLGDRSRSV</sequence>
<name>A0ABN2SCU1_9ACTN</name>
<protein>
    <submittedName>
        <fullName evidence="6">BTAD domain-containing putative transcriptional regulator</fullName>
    </submittedName>
</protein>
<feature type="region of interest" description="Disordered" evidence="3">
    <location>
        <begin position="611"/>
        <end position="642"/>
    </location>
</feature>
<dbReference type="PANTHER" id="PTHR47691">
    <property type="entry name" value="REGULATOR-RELATED"/>
    <property type="match status" value="1"/>
</dbReference>
<dbReference type="PANTHER" id="PTHR47691:SF3">
    <property type="entry name" value="HTH-TYPE TRANSCRIPTIONAL REGULATOR RV0890C-RELATED"/>
    <property type="match status" value="1"/>
</dbReference>
<keyword evidence="7" id="KW-1185">Reference proteome</keyword>
<evidence type="ECO:0000313" key="6">
    <source>
        <dbReference type="EMBL" id="GAA1984217.1"/>
    </source>
</evidence>
<organism evidence="6 7">
    <name type="scientific">Catenulispora subtropica</name>
    <dbReference type="NCBI Taxonomy" id="450798"/>
    <lineage>
        <taxon>Bacteria</taxon>
        <taxon>Bacillati</taxon>
        <taxon>Actinomycetota</taxon>
        <taxon>Actinomycetes</taxon>
        <taxon>Catenulisporales</taxon>
        <taxon>Catenulisporaceae</taxon>
        <taxon>Catenulispora</taxon>
    </lineage>
</organism>
<dbReference type="SUPFAM" id="SSF48452">
    <property type="entry name" value="TPR-like"/>
    <property type="match status" value="3"/>
</dbReference>
<evidence type="ECO:0000256" key="3">
    <source>
        <dbReference type="SAM" id="MobiDB-lite"/>
    </source>
</evidence>
<dbReference type="InterPro" id="IPR005158">
    <property type="entry name" value="BTAD"/>
</dbReference>
<evidence type="ECO:0000313" key="7">
    <source>
        <dbReference type="Proteomes" id="UP001499854"/>
    </source>
</evidence>
<dbReference type="PRINTS" id="PR00364">
    <property type="entry name" value="DISEASERSIST"/>
</dbReference>
<gene>
    <name evidence="6" type="ORF">GCM10009838_52650</name>
</gene>
<dbReference type="SMART" id="SM00028">
    <property type="entry name" value="TPR"/>
    <property type="match status" value="8"/>
</dbReference>
<accession>A0ABN2SCU1</accession>
<dbReference type="InterPro" id="IPR011990">
    <property type="entry name" value="TPR-like_helical_dom_sf"/>
</dbReference>
<feature type="domain" description="Bacterial transcriptional activator" evidence="5">
    <location>
        <begin position="100"/>
        <end position="242"/>
    </location>
</feature>
<dbReference type="Gene3D" id="1.25.40.10">
    <property type="entry name" value="Tetratricopeptide repeat domain"/>
    <property type="match status" value="3"/>
</dbReference>
<dbReference type="InterPro" id="IPR036388">
    <property type="entry name" value="WH-like_DNA-bd_sf"/>
</dbReference>
<dbReference type="InterPro" id="IPR027417">
    <property type="entry name" value="P-loop_NTPase"/>
</dbReference>
<keyword evidence="2" id="KW-0238">DNA-binding</keyword>
<dbReference type="SUPFAM" id="SSF46894">
    <property type="entry name" value="C-terminal effector domain of the bipartite response regulators"/>
    <property type="match status" value="1"/>
</dbReference>
<dbReference type="Pfam" id="PF03704">
    <property type="entry name" value="BTAD"/>
    <property type="match status" value="1"/>
</dbReference>
<dbReference type="SMART" id="SM00862">
    <property type="entry name" value="Trans_reg_C"/>
    <property type="match status" value="1"/>
</dbReference>
<feature type="region of interest" description="Disordered" evidence="3">
    <location>
        <begin position="234"/>
        <end position="264"/>
    </location>
</feature>
<dbReference type="Proteomes" id="UP001499854">
    <property type="component" value="Unassembled WGS sequence"/>
</dbReference>
<dbReference type="Gene3D" id="3.40.50.300">
    <property type="entry name" value="P-loop containing nucleotide triphosphate hydrolases"/>
    <property type="match status" value="1"/>
</dbReference>
<evidence type="ECO:0000256" key="1">
    <source>
        <dbReference type="ARBA" id="ARBA00005820"/>
    </source>
</evidence>
<dbReference type="InterPro" id="IPR016032">
    <property type="entry name" value="Sig_transdc_resp-reg_C-effctor"/>
</dbReference>
<dbReference type="Gene3D" id="1.10.10.10">
    <property type="entry name" value="Winged helix-like DNA-binding domain superfamily/Winged helix DNA-binding domain"/>
    <property type="match status" value="1"/>
</dbReference>